<proteinExistence type="predicted"/>
<feature type="transmembrane region" description="Helical" evidence="8">
    <location>
        <begin position="137"/>
        <end position="153"/>
    </location>
</feature>
<feature type="transmembrane region" description="Helical" evidence="8">
    <location>
        <begin position="211"/>
        <end position="233"/>
    </location>
</feature>
<feature type="transmembrane region" description="Helical" evidence="8">
    <location>
        <begin position="354"/>
        <end position="375"/>
    </location>
</feature>
<gene>
    <name evidence="10" type="ORF">AVL57_13925</name>
</gene>
<dbReference type="GO" id="GO:0016740">
    <property type="term" value="F:transferase activity"/>
    <property type="evidence" value="ECO:0007669"/>
    <property type="project" value="UniProtKB-KW"/>
</dbReference>
<evidence type="ECO:0000256" key="3">
    <source>
        <dbReference type="ARBA" id="ARBA00022676"/>
    </source>
</evidence>
<feature type="transmembrane region" description="Helical" evidence="8">
    <location>
        <begin position="266"/>
        <end position="287"/>
    </location>
</feature>
<dbReference type="PANTHER" id="PTHR33908:SF3">
    <property type="entry name" value="UNDECAPRENYL PHOSPHATE-ALPHA-4-AMINO-4-DEOXY-L-ARABINOSE ARABINOSYL TRANSFERASE"/>
    <property type="match status" value="1"/>
</dbReference>
<feature type="transmembrane region" description="Helical" evidence="8">
    <location>
        <begin position="324"/>
        <end position="342"/>
    </location>
</feature>
<feature type="transmembrane region" description="Helical" evidence="8">
    <location>
        <begin position="12"/>
        <end position="32"/>
    </location>
</feature>
<evidence type="ECO:0000313" key="10">
    <source>
        <dbReference type="EMBL" id="AMJ74966.1"/>
    </source>
</evidence>
<reference evidence="10 11" key="1">
    <citation type="submission" date="2015-12" db="EMBL/GenBank/DDBJ databases">
        <title>Intraspecies pangenome expansion in the marine bacterium Alteromonas.</title>
        <authorList>
            <person name="Lopez-Perez M."/>
            <person name="Rodriguez-Valera F."/>
        </authorList>
    </citation>
    <scope>NUCLEOTIDE SEQUENCE [LARGE SCALE GENOMIC DNA]</scope>
    <source>
        <strain evidence="10 11">LMG 21861</strain>
    </source>
</reference>
<dbReference type="Pfam" id="PF13231">
    <property type="entry name" value="PMT_2"/>
    <property type="match status" value="1"/>
</dbReference>
<keyword evidence="7 8" id="KW-0472">Membrane</keyword>
<dbReference type="Proteomes" id="UP000056750">
    <property type="component" value="Chromosome"/>
</dbReference>
<evidence type="ECO:0000256" key="5">
    <source>
        <dbReference type="ARBA" id="ARBA00022692"/>
    </source>
</evidence>
<feature type="transmembrane region" description="Helical" evidence="8">
    <location>
        <begin position="387"/>
        <end position="408"/>
    </location>
</feature>
<feature type="transmembrane region" description="Helical" evidence="8">
    <location>
        <begin position="420"/>
        <end position="439"/>
    </location>
</feature>
<feature type="transmembrane region" description="Helical" evidence="8">
    <location>
        <begin position="68"/>
        <end position="93"/>
    </location>
</feature>
<dbReference type="RefSeq" id="WP_057790804.1">
    <property type="nucleotide sequence ID" value="NZ_CP013926.1"/>
</dbReference>
<feature type="transmembrane region" description="Helical" evidence="8">
    <location>
        <begin position="165"/>
        <end position="190"/>
    </location>
</feature>
<dbReference type="InterPro" id="IPR050297">
    <property type="entry name" value="LipidA_mod_glycosyltrf_83"/>
</dbReference>
<organism evidence="10 11">
    <name type="scientific">Alteromonas stellipolaris</name>
    <dbReference type="NCBI Taxonomy" id="233316"/>
    <lineage>
        <taxon>Bacteria</taxon>
        <taxon>Pseudomonadati</taxon>
        <taxon>Pseudomonadota</taxon>
        <taxon>Gammaproteobacteria</taxon>
        <taxon>Alteromonadales</taxon>
        <taxon>Alteromonadaceae</taxon>
        <taxon>Alteromonas/Salinimonas group</taxon>
        <taxon>Alteromonas</taxon>
    </lineage>
</organism>
<protein>
    <submittedName>
        <fullName evidence="10">Glycosyl transferase</fullName>
    </submittedName>
</protein>
<evidence type="ECO:0000256" key="8">
    <source>
        <dbReference type="SAM" id="Phobius"/>
    </source>
</evidence>
<evidence type="ECO:0000259" key="9">
    <source>
        <dbReference type="Pfam" id="PF13231"/>
    </source>
</evidence>
<dbReference type="EMBL" id="CP013926">
    <property type="protein sequence ID" value="AMJ74966.1"/>
    <property type="molecule type" value="Genomic_DNA"/>
</dbReference>
<keyword evidence="6 8" id="KW-1133">Transmembrane helix</keyword>
<keyword evidence="3" id="KW-0328">Glycosyltransferase</keyword>
<accession>A0ABM5YL18</accession>
<evidence type="ECO:0000256" key="7">
    <source>
        <dbReference type="ARBA" id="ARBA00023136"/>
    </source>
</evidence>
<evidence type="ECO:0000256" key="6">
    <source>
        <dbReference type="ARBA" id="ARBA00022989"/>
    </source>
</evidence>
<feature type="domain" description="Glycosyltransferase RgtA/B/C/D-like" evidence="9">
    <location>
        <begin position="64"/>
        <end position="224"/>
    </location>
</feature>
<keyword evidence="11" id="KW-1185">Reference proteome</keyword>
<dbReference type="PANTHER" id="PTHR33908">
    <property type="entry name" value="MANNOSYLTRANSFERASE YKCB-RELATED"/>
    <property type="match status" value="1"/>
</dbReference>
<dbReference type="InterPro" id="IPR038731">
    <property type="entry name" value="RgtA/B/C-like"/>
</dbReference>
<comment type="subcellular location">
    <subcellularLocation>
        <location evidence="1">Cell membrane</location>
        <topology evidence="1">Multi-pass membrane protein</topology>
    </subcellularLocation>
</comment>
<keyword evidence="5 8" id="KW-0812">Transmembrane</keyword>
<sequence>MTNIFRHERTAIVLFVVATIIIFSGIGLRDAWPPDEPRFALVAKEMVTSGQWLIPMRGGELYPDKPPVFMWSIAVFYLLTGSLSVAMLLPNAIASLITLTVTYRLSRALADERAAIMSMLLLLLSPQFLIQAKFAQIDALVACCVWIGVYGFVRHFCIAESWRCYFIAWGAMGLGIITKGVGFLPLFILVPLSFLAIKKQLPTTRWKKRALLGPLIMLSIVLAWLGPVLYLGAYKQDPIIQQYLSNILLKQTAQRYANAWHHIEPWYYYIIEVIPLFWFPSLMVLAVKRKQIKRVLMKNPAYFALAIWVVLVVVFFSFSPGKRGVYILPSLPAVAMIAGLLLSRGGVSKTISVFARSVTLLISLGAIAAAAVLMFNEQTVSALMLRFHSTLSMITTLGAICFLVGIMGLSTQFLNFSKHLILWLVVTTVVPSTIGVWVLNDLRTPTQLLMRVQTQSNIISPDINILDVGIVSFKEQYLLFAPFPVTHFGYHTEKDRENGTAWTWLKAQPTRFLLAPKDYLFQCVDLDRAVSLGFAHRDEWLLIPSTAADVECKLLSDGPIYRS</sequence>
<keyword evidence="4 10" id="KW-0808">Transferase</keyword>
<evidence type="ECO:0000313" key="11">
    <source>
        <dbReference type="Proteomes" id="UP000056750"/>
    </source>
</evidence>
<name>A0ABM5YL18_9ALTE</name>
<evidence type="ECO:0000256" key="4">
    <source>
        <dbReference type="ARBA" id="ARBA00022679"/>
    </source>
</evidence>
<keyword evidence="2" id="KW-1003">Cell membrane</keyword>
<evidence type="ECO:0000256" key="2">
    <source>
        <dbReference type="ARBA" id="ARBA00022475"/>
    </source>
</evidence>
<evidence type="ECO:0000256" key="1">
    <source>
        <dbReference type="ARBA" id="ARBA00004651"/>
    </source>
</evidence>
<feature type="transmembrane region" description="Helical" evidence="8">
    <location>
        <begin position="299"/>
        <end position="318"/>
    </location>
</feature>